<keyword evidence="12" id="KW-0675">Receptor</keyword>
<organism evidence="19 20">
    <name type="scientific">Mesorhizobium muleiense</name>
    <dbReference type="NCBI Taxonomy" id="1004279"/>
    <lineage>
        <taxon>Bacteria</taxon>
        <taxon>Pseudomonadati</taxon>
        <taxon>Pseudomonadota</taxon>
        <taxon>Alphaproteobacteria</taxon>
        <taxon>Hyphomicrobiales</taxon>
        <taxon>Phyllobacteriaceae</taxon>
        <taxon>Mesorhizobium</taxon>
    </lineage>
</organism>
<protein>
    <submittedName>
        <fullName evidence="19">Iron complex outermembrane recepter protein</fullName>
    </submittedName>
</protein>
<keyword evidence="3 14" id="KW-0813">Transport</keyword>
<evidence type="ECO:0000256" key="3">
    <source>
        <dbReference type="ARBA" id="ARBA00022448"/>
    </source>
</evidence>
<dbReference type="SUPFAM" id="SSF56935">
    <property type="entry name" value="Porins"/>
    <property type="match status" value="1"/>
</dbReference>
<name>A0A1G8PPW7_9HYPH</name>
<comment type="subcellular location">
    <subcellularLocation>
        <location evidence="1 14">Cell outer membrane</location>
        <topology evidence="1 14">Multi-pass membrane protein</topology>
    </subcellularLocation>
</comment>
<dbReference type="Pfam" id="PF07715">
    <property type="entry name" value="Plug"/>
    <property type="match status" value="1"/>
</dbReference>
<dbReference type="FunFam" id="2.170.130.10:FF:000001">
    <property type="entry name" value="Catecholate siderophore TonB-dependent receptor"/>
    <property type="match status" value="1"/>
</dbReference>
<keyword evidence="8" id="KW-0408">Iron</keyword>
<dbReference type="InterPro" id="IPR010105">
    <property type="entry name" value="TonB_sidphr_rcpt"/>
</dbReference>
<dbReference type="CDD" id="cd01347">
    <property type="entry name" value="ligand_gated_channel"/>
    <property type="match status" value="1"/>
</dbReference>
<keyword evidence="20" id="KW-1185">Reference proteome</keyword>
<dbReference type="GO" id="GO:0009279">
    <property type="term" value="C:cell outer membrane"/>
    <property type="evidence" value="ECO:0007669"/>
    <property type="project" value="UniProtKB-SubCell"/>
</dbReference>
<keyword evidence="6 14" id="KW-0812">Transmembrane</keyword>
<evidence type="ECO:0000256" key="9">
    <source>
        <dbReference type="ARBA" id="ARBA00023065"/>
    </source>
</evidence>
<keyword evidence="10 15" id="KW-0798">TonB box</keyword>
<gene>
    <name evidence="19" type="ORF">SAMN05428953_103348</name>
</gene>
<feature type="domain" description="TonB-dependent receptor plug" evidence="18">
    <location>
        <begin position="79"/>
        <end position="183"/>
    </location>
</feature>
<evidence type="ECO:0000256" key="4">
    <source>
        <dbReference type="ARBA" id="ARBA00022452"/>
    </source>
</evidence>
<dbReference type="NCBIfam" id="TIGR01783">
    <property type="entry name" value="TonB-siderophor"/>
    <property type="match status" value="1"/>
</dbReference>
<keyword evidence="13 14" id="KW-0998">Cell outer membrane</keyword>
<dbReference type="Gene3D" id="2.170.130.10">
    <property type="entry name" value="TonB-dependent receptor, plug domain"/>
    <property type="match status" value="1"/>
</dbReference>
<evidence type="ECO:0000256" key="12">
    <source>
        <dbReference type="ARBA" id="ARBA00023170"/>
    </source>
</evidence>
<dbReference type="GO" id="GO:0015344">
    <property type="term" value="F:siderophore uptake transmembrane transporter activity"/>
    <property type="evidence" value="ECO:0007669"/>
    <property type="project" value="TreeGrafter"/>
</dbReference>
<feature type="signal peptide" evidence="16">
    <location>
        <begin position="1"/>
        <end position="38"/>
    </location>
</feature>
<evidence type="ECO:0000256" key="8">
    <source>
        <dbReference type="ARBA" id="ARBA00023004"/>
    </source>
</evidence>
<evidence type="ECO:0000256" key="6">
    <source>
        <dbReference type="ARBA" id="ARBA00022692"/>
    </source>
</evidence>
<evidence type="ECO:0000313" key="19">
    <source>
        <dbReference type="EMBL" id="SDI94316.1"/>
    </source>
</evidence>
<feature type="domain" description="TonB-dependent receptor-like beta-barrel" evidence="17">
    <location>
        <begin position="255"/>
        <end position="705"/>
    </location>
</feature>
<dbReference type="InterPro" id="IPR037066">
    <property type="entry name" value="Plug_dom_sf"/>
</dbReference>
<dbReference type="Pfam" id="PF00593">
    <property type="entry name" value="TonB_dep_Rec_b-barrel"/>
    <property type="match status" value="1"/>
</dbReference>
<evidence type="ECO:0000256" key="2">
    <source>
        <dbReference type="ARBA" id="ARBA00009810"/>
    </source>
</evidence>
<dbReference type="EMBL" id="FNEE01000003">
    <property type="protein sequence ID" value="SDI94316.1"/>
    <property type="molecule type" value="Genomic_DNA"/>
</dbReference>
<sequence length="737" mass="80638">MVVGSGRGRTQSEVTARRNLLVAAMSLPVLLGGGHAVAQEATTTLDPINIQERVESAFGTVDGYVATQGSTATKTETPLIETPQSISVITKDQMEAQAVDSLNSALRYTPGATGNLYGTDNRGHGLQMRGISNSSGVFYKDGLQLKESNFTLFTALDSYGAERYEILRGPASVLYGQASPGGIINYVSKRPTEENLREVEFGAGSFDRYEGKFDFSGAVNADKSLLFRLTGAAHTGDTQTDFVEDERIFIAPALTWQPDADTSLTILANYQRDRSGWAMQYLPAYGTIRPGRDGKYLPNSMFVGEPGFDTYDNDQASIGYELDHRFNETWQVRQHARYVYLKHYEEGVFGGGLLNDEGDYSRYADAGGSRLSGVTIDNQAQADFDTGPLAHTLLLGFDYKRYTYRDYAASNDMTDDDFNIFDPAYGYPVGEMTPYTDTDTTQSQVGLYAQDQIKLGNWRLTLGGRQDWADAKVHDNLAGAFNPRQKDDAFTSRAGLLYLADNGLAPYVSYSESFQPVSGPDSNGNPLVPETGKQYEVGLKYQPVGWNAFVTVSAFDLARQNVVRYGGVGAPNDIFQTGEIRSRGIELEAVASLDSGFDFRAAYTYLDTEITRATSITVDDDSGETISDEGNTPFGVPEHAASLWANYTVGSGKLEGFGLGAGIRYVGSTFGDDANTFKVPAVTLVDAALHYEWRNAELNLNVSNLFDKRYVASCYAESFGCFYGEGRRINGSVKYTW</sequence>
<dbReference type="InterPro" id="IPR012910">
    <property type="entry name" value="Plug_dom"/>
</dbReference>
<keyword evidence="4 14" id="KW-1134">Transmembrane beta strand</keyword>
<proteinExistence type="inferred from homology"/>
<dbReference type="PANTHER" id="PTHR32552">
    <property type="entry name" value="FERRICHROME IRON RECEPTOR-RELATED"/>
    <property type="match status" value="1"/>
</dbReference>
<dbReference type="PANTHER" id="PTHR32552:SF68">
    <property type="entry name" value="FERRICHROME OUTER MEMBRANE TRANSPORTER_PHAGE RECEPTOR"/>
    <property type="match status" value="1"/>
</dbReference>
<dbReference type="InterPro" id="IPR039426">
    <property type="entry name" value="TonB-dep_rcpt-like"/>
</dbReference>
<evidence type="ECO:0000256" key="5">
    <source>
        <dbReference type="ARBA" id="ARBA00022496"/>
    </source>
</evidence>
<keyword evidence="9" id="KW-0406">Ion transport</keyword>
<comment type="similarity">
    <text evidence="2 14 15">Belongs to the TonB-dependent receptor family.</text>
</comment>
<evidence type="ECO:0000313" key="20">
    <source>
        <dbReference type="Proteomes" id="UP000198894"/>
    </source>
</evidence>
<dbReference type="FunFam" id="2.40.170.20:FF:000005">
    <property type="entry name" value="TonB-dependent siderophore receptor"/>
    <property type="match status" value="1"/>
</dbReference>
<evidence type="ECO:0000256" key="14">
    <source>
        <dbReference type="PROSITE-ProRule" id="PRU01360"/>
    </source>
</evidence>
<dbReference type="GO" id="GO:0038023">
    <property type="term" value="F:signaling receptor activity"/>
    <property type="evidence" value="ECO:0007669"/>
    <property type="project" value="InterPro"/>
</dbReference>
<dbReference type="Gene3D" id="2.40.170.20">
    <property type="entry name" value="TonB-dependent receptor, beta-barrel domain"/>
    <property type="match status" value="1"/>
</dbReference>
<reference evidence="20" key="1">
    <citation type="submission" date="2016-10" db="EMBL/GenBank/DDBJ databases">
        <authorList>
            <person name="Varghese N."/>
            <person name="Submissions S."/>
        </authorList>
    </citation>
    <scope>NUCLEOTIDE SEQUENCE [LARGE SCALE GENOMIC DNA]</scope>
    <source>
        <strain evidence="20">CGMCC 1.11022</strain>
    </source>
</reference>
<keyword evidence="11 14" id="KW-0472">Membrane</keyword>
<dbReference type="AlphaFoldDB" id="A0A1G8PPW7"/>
<keyword evidence="5" id="KW-0410">Iron transport</keyword>
<dbReference type="PROSITE" id="PS52016">
    <property type="entry name" value="TONB_DEPENDENT_REC_3"/>
    <property type="match status" value="1"/>
</dbReference>
<evidence type="ECO:0000256" key="13">
    <source>
        <dbReference type="ARBA" id="ARBA00023237"/>
    </source>
</evidence>
<evidence type="ECO:0000256" key="16">
    <source>
        <dbReference type="SAM" id="SignalP"/>
    </source>
</evidence>
<keyword evidence="7 16" id="KW-0732">Signal</keyword>
<dbReference type="InterPro" id="IPR000531">
    <property type="entry name" value="Beta-barrel_TonB"/>
</dbReference>
<evidence type="ECO:0000256" key="15">
    <source>
        <dbReference type="RuleBase" id="RU003357"/>
    </source>
</evidence>
<evidence type="ECO:0000259" key="18">
    <source>
        <dbReference type="Pfam" id="PF07715"/>
    </source>
</evidence>
<dbReference type="Proteomes" id="UP000198894">
    <property type="component" value="Unassembled WGS sequence"/>
</dbReference>
<evidence type="ECO:0000256" key="11">
    <source>
        <dbReference type="ARBA" id="ARBA00023136"/>
    </source>
</evidence>
<evidence type="ECO:0000256" key="7">
    <source>
        <dbReference type="ARBA" id="ARBA00022729"/>
    </source>
</evidence>
<dbReference type="InterPro" id="IPR036942">
    <property type="entry name" value="Beta-barrel_TonB_sf"/>
</dbReference>
<accession>A0A1G8PPW7</accession>
<evidence type="ECO:0000259" key="17">
    <source>
        <dbReference type="Pfam" id="PF00593"/>
    </source>
</evidence>
<evidence type="ECO:0000256" key="1">
    <source>
        <dbReference type="ARBA" id="ARBA00004571"/>
    </source>
</evidence>
<feature type="chain" id="PRO_5011461194" evidence="16">
    <location>
        <begin position="39"/>
        <end position="737"/>
    </location>
</feature>
<evidence type="ECO:0000256" key="10">
    <source>
        <dbReference type="ARBA" id="ARBA00023077"/>
    </source>
</evidence>
<dbReference type="GO" id="GO:0015891">
    <property type="term" value="P:siderophore transport"/>
    <property type="evidence" value="ECO:0007669"/>
    <property type="project" value="InterPro"/>
</dbReference>